<dbReference type="Gene3D" id="1.10.10.10">
    <property type="entry name" value="Winged helix-like DNA-binding domain superfamily/Winged helix DNA-binding domain"/>
    <property type="match status" value="1"/>
</dbReference>
<dbReference type="InterPro" id="IPR000835">
    <property type="entry name" value="HTH_MarR-typ"/>
</dbReference>
<keyword evidence="3" id="KW-1185">Reference proteome</keyword>
<name>A0A5C5RLH7_9ACTN</name>
<dbReference type="InterPro" id="IPR039422">
    <property type="entry name" value="MarR/SlyA-like"/>
</dbReference>
<organism evidence="2 3">
    <name type="scientific">Tsukamurella sputi</name>
    <dbReference type="NCBI Taxonomy" id="2591848"/>
    <lineage>
        <taxon>Bacteria</taxon>
        <taxon>Bacillati</taxon>
        <taxon>Actinomycetota</taxon>
        <taxon>Actinomycetes</taxon>
        <taxon>Mycobacteriales</taxon>
        <taxon>Tsukamurellaceae</taxon>
        <taxon>Tsukamurella</taxon>
    </lineage>
</organism>
<dbReference type="PANTHER" id="PTHR33164:SF43">
    <property type="entry name" value="HTH-TYPE TRANSCRIPTIONAL REPRESSOR YETL"/>
    <property type="match status" value="1"/>
</dbReference>
<dbReference type="Pfam" id="PF12802">
    <property type="entry name" value="MarR_2"/>
    <property type="match status" value="1"/>
</dbReference>
<dbReference type="PROSITE" id="PS50995">
    <property type="entry name" value="HTH_MARR_2"/>
    <property type="match status" value="1"/>
</dbReference>
<feature type="domain" description="HTH marR-type" evidence="1">
    <location>
        <begin position="22"/>
        <end position="152"/>
    </location>
</feature>
<dbReference type="GO" id="GO:0003700">
    <property type="term" value="F:DNA-binding transcription factor activity"/>
    <property type="evidence" value="ECO:0007669"/>
    <property type="project" value="InterPro"/>
</dbReference>
<dbReference type="GO" id="GO:0006950">
    <property type="term" value="P:response to stress"/>
    <property type="evidence" value="ECO:0007669"/>
    <property type="project" value="TreeGrafter"/>
</dbReference>
<dbReference type="SUPFAM" id="SSF46785">
    <property type="entry name" value="Winged helix' DNA-binding domain"/>
    <property type="match status" value="1"/>
</dbReference>
<protein>
    <submittedName>
        <fullName evidence="2">MarR family transcriptional regulator</fullName>
    </submittedName>
</protein>
<dbReference type="PANTHER" id="PTHR33164">
    <property type="entry name" value="TRANSCRIPTIONAL REGULATOR, MARR FAMILY"/>
    <property type="match status" value="1"/>
</dbReference>
<accession>A0A5C5RLH7</accession>
<proteinExistence type="predicted"/>
<dbReference type="AlphaFoldDB" id="A0A5C5RLH7"/>
<sequence>MARLRSPLRGGYVSDVDDGIDGWPTGRLLSTAARLVEHAWEQVLREYGISSAGLVVLHAVSAAPASQREIARAARVTDQTASRTIERLERAGYITRDVDPGDERRRVVAATEAGRRVYRSLVERERTDPSLVAALGDSEVALRALLLELINSQKRAT</sequence>
<evidence type="ECO:0000259" key="1">
    <source>
        <dbReference type="PROSITE" id="PS50995"/>
    </source>
</evidence>
<dbReference type="EMBL" id="VIGV01000004">
    <property type="protein sequence ID" value="TWS23333.1"/>
    <property type="molecule type" value="Genomic_DNA"/>
</dbReference>
<dbReference type="InterPro" id="IPR036390">
    <property type="entry name" value="WH_DNA-bd_sf"/>
</dbReference>
<dbReference type="PRINTS" id="PR00598">
    <property type="entry name" value="HTHMARR"/>
</dbReference>
<dbReference type="OrthoDB" id="69852at2"/>
<dbReference type="InterPro" id="IPR036388">
    <property type="entry name" value="WH-like_DNA-bd_sf"/>
</dbReference>
<dbReference type="Proteomes" id="UP000319792">
    <property type="component" value="Unassembled WGS sequence"/>
</dbReference>
<gene>
    <name evidence="2" type="ORF">FK268_13635</name>
</gene>
<dbReference type="SMART" id="SM00347">
    <property type="entry name" value="HTH_MARR"/>
    <property type="match status" value="1"/>
</dbReference>
<evidence type="ECO:0000313" key="2">
    <source>
        <dbReference type="EMBL" id="TWS23333.1"/>
    </source>
</evidence>
<comment type="caution">
    <text evidence="2">The sequence shown here is derived from an EMBL/GenBank/DDBJ whole genome shotgun (WGS) entry which is preliminary data.</text>
</comment>
<evidence type="ECO:0000313" key="3">
    <source>
        <dbReference type="Proteomes" id="UP000319792"/>
    </source>
</evidence>
<dbReference type="RefSeq" id="WP_146434891.1">
    <property type="nucleotide sequence ID" value="NZ_VIGV01000004.1"/>
</dbReference>
<reference evidence="2 3" key="1">
    <citation type="submission" date="2019-08" db="EMBL/GenBank/DDBJ databases">
        <title>Tsukamurella conjunctivitidis sp. nov., Tsukamurella assacharolytica sp. nov. and Tsukamurella sputae sp. nov. isolated from patients with conjunctivitis, bacteraemia (lymphoma) and respiratory infection (sputum) in Hong Kong.</title>
        <authorList>
            <person name="Fok K.M.N."/>
            <person name="Fong J.Y.H."/>
        </authorList>
    </citation>
    <scope>NUCLEOTIDE SEQUENCE [LARGE SCALE GENOMIC DNA]</scope>
    <source>
        <strain evidence="2 3">HKU70</strain>
    </source>
</reference>